<protein>
    <submittedName>
        <fullName evidence="1 3">Uncharacterized protein</fullName>
    </submittedName>
</protein>
<proteinExistence type="predicted"/>
<evidence type="ECO:0000313" key="3">
    <source>
        <dbReference type="WBParaSite" id="ASIM_0000553501-mRNA-1"/>
    </source>
</evidence>
<name>A0A0M3JD49_ANISI</name>
<dbReference type="AlphaFoldDB" id="A0A0M3JD49"/>
<dbReference type="Proteomes" id="UP000267096">
    <property type="component" value="Unassembled WGS sequence"/>
</dbReference>
<dbReference type="WBParaSite" id="ASIM_0000553501-mRNA-1">
    <property type="protein sequence ID" value="ASIM_0000553501-mRNA-1"/>
    <property type="gene ID" value="ASIM_0000553501"/>
</dbReference>
<gene>
    <name evidence="1" type="ORF">ASIM_LOCUS5329</name>
</gene>
<sequence length="44" mass="4985">MVWCCIRIDDVRSAHLSNKSFFTSIFIRVGLEVKSNPGAPECTR</sequence>
<evidence type="ECO:0000313" key="2">
    <source>
        <dbReference type="Proteomes" id="UP000267096"/>
    </source>
</evidence>
<keyword evidence="2" id="KW-1185">Reference proteome</keyword>
<accession>A0A0M3JD49</accession>
<organism evidence="3">
    <name type="scientific">Anisakis simplex</name>
    <name type="common">Herring worm</name>
    <dbReference type="NCBI Taxonomy" id="6269"/>
    <lineage>
        <taxon>Eukaryota</taxon>
        <taxon>Metazoa</taxon>
        <taxon>Ecdysozoa</taxon>
        <taxon>Nematoda</taxon>
        <taxon>Chromadorea</taxon>
        <taxon>Rhabditida</taxon>
        <taxon>Spirurina</taxon>
        <taxon>Ascaridomorpha</taxon>
        <taxon>Ascaridoidea</taxon>
        <taxon>Anisakidae</taxon>
        <taxon>Anisakis</taxon>
        <taxon>Anisakis simplex complex</taxon>
    </lineage>
</organism>
<reference evidence="1 2" key="2">
    <citation type="submission" date="2018-11" db="EMBL/GenBank/DDBJ databases">
        <authorList>
            <consortium name="Pathogen Informatics"/>
        </authorList>
    </citation>
    <scope>NUCLEOTIDE SEQUENCE [LARGE SCALE GENOMIC DNA]</scope>
</reference>
<reference evidence="3" key="1">
    <citation type="submission" date="2017-02" db="UniProtKB">
        <authorList>
            <consortium name="WormBaseParasite"/>
        </authorList>
    </citation>
    <scope>IDENTIFICATION</scope>
</reference>
<dbReference type="EMBL" id="UYRR01010295">
    <property type="protein sequence ID" value="VDK25335.1"/>
    <property type="molecule type" value="Genomic_DNA"/>
</dbReference>
<evidence type="ECO:0000313" key="1">
    <source>
        <dbReference type="EMBL" id="VDK25335.1"/>
    </source>
</evidence>